<reference evidence="2 3" key="1">
    <citation type="journal article" date="2014" name="PLoS Genet.">
        <title>Phylogenetically driven sequencing of extremely halophilic archaea reveals strategies for static and dynamic osmo-response.</title>
        <authorList>
            <person name="Becker E.A."/>
            <person name="Seitzer P.M."/>
            <person name="Tritt A."/>
            <person name="Larsen D."/>
            <person name="Krusor M."/>
            <person name="Yao A.I."/>
            <person name="Wu D."/>
            <person name="Madern D."/>
            <person name="Eisen J.A."/>
            <person name="Darling A.E."/>
            <person name="Facciotti M.T."/>
        </authorList>
    </citation>
    <scope>NUCLEOTIDE SEQUENCE [LARGE SCALE GENOMIC DNA]</scope>
    <source>
        <strain evidence="2 3">ATCC BAA-1513</strain>
    </source>
</reference>
<dbReference type="Gene3D" id="3.30.1370.80">
    <property type="entry name" value="Molybdopterin cofactor biosynthesis MoaD-related, C-terminal domain"/>
    <property type="match status" value="1"/>
</dbReference>
<protein>
    <recommendedName>
        <fullName evidence="1">Molybdopterin cofactor biosynthesis MoaD-related C-terminal domain-containing protein</fullName>
    </recommendedName>
</protein>
<dbReference type="Proteomes" id="UP000011612">
    <property type="component" value="Unassembled WGS sequence"/>
</dbReference>
<evidence type="ECO:0000259" key="1">
    <source>
        <dbReference type="Pfam" id="PF09189"/>
    </source>
</evidence>
<organism evidence="2 3">
    <name type="scientific">Haloferax elongans ATCC BAA-1513</name>
    <dbReference type="NCBI Taxonomy" id="1230453"/>
    <lineage>
        <taxon>Archaea</taxon>
        <taxon>Methanobacteriati</taxon>
        <taxon>Methanobacteriota</taxon>
        <taxon>Stenosarchaea group</taxon>
        <taxon>Halobacteria</taxon>
        <taxon>Halobacteriales</taxon>
        <taxon>Haloferacaceae</taxon>
        <taxon>Haloferax</taxon>
    </lineage>
</organism>
<dbReference type="EMBL" id="AOLK01000022">
    <property type="protein sequence ID" value="ELZ82763.1"/>
    <property type="molecule type" value="Genomic_DNA"/>
</dbReference>
<gene>
    <name evidence="2" type="ORF">C453_16798</name>
</gene>
<dbReference type="Pfam" id="PF09189">
    <property type="entry name" value="MoaD_arch"/>
    <property type="match status" value="1"/>
</dbReference>
<sequence>MDEMARRERAFRGISPRLVRHYLTNLGGDVESDTRVVGPDWTVDIETEAVSITSSIELTEVQLTFEGSEETLDDLVEQFAQKAMRAGG</sequence>
<name>M0HG34_HALEO</name>
<dbReference type="AlphaFoldDB" id="M0HG34"/>
<evidence type="ECO:0000313" key="3">
    <source>
        <dbReference type="Proteomes" id="UP000011612"/>
    </source>
</evidence>
<comment type="caution">
    <text evidence="2">The sequence shown here is derived from an EMBL/GenBank/DDBJ whole genome shotgun (WGS) entry which is preliminary data.</text>
</comment>
<dbReference type="InterPro" id="IPR015272">
    <property type="entry name" value="MoadD_C"/>
</dbReference>
<dbReference type="STRING" id="1230453.C453_16798"/>
<evidence type="ECO:0000313" key="2">
    <source>
        <dbReference type="EMBL" id="ELZ82763.1"/>
    </source>
</evidence>
<dbReference type="PATRIC" id="fig|1230453.4.peg.3353"/>
<proteinExistence type="predicted"/>
<feature type="domain" description="Molybdopterin cofactor biosynthesis MoaD-related C-terminal" evidence="1">
    <location>
        <begin position="7"/>
        <end position="88"/>
    </location>
</feature>
<accession>M0HG34</accession>
<dbReference type="InterPro" id="IPR036473">
    <property type="entry name" value="Mopterin_CF_MoaD-rel_C_sf"/>
</dbReference>
<keyword evidence="3" id="KW-1185">Reference proteome</keyword>